<dbReference type="Gene3D" id="2.60.98.20">
    <property type="entry name" value="Flagellar hook protein FlgE"/>
    <property type="match status" value="1"/>
</dbReference>
<dbReference type="PANTHER" id="PTHR30435:SF1">
    <property type="entry name" value="FLAGELLAR HOOK PROTEIN FLGE"/>
    <property type="match status" value="1"/>
</dbReference>
<dbReference type="PANTHER" id="PTHR30435">
    <property type="entry name" value="FLAGELLAR PROTEIN"/>
    <property type="match status" value="1"/>
</dbReference>
<accession>A0A0A8JC67</accession>
<dbReference type="InterPro" id="IPR010930">
    <property type="entry name" value="Flg_bb/hook_C_dom"/>
</dbReference>
<feature type="domain" description="Flagellar hook protein FlgE/F/G-like D1" evidence="9">
    <location>
        <begin position="77"/>
        <end position="123"/>
    </location>
</feature>
<dbReference type="InterPro" id="IPR001444">
    <property type="entry name" value="Flag_bb_rod_N"/>
</dbReference>
<dbReference type="GO" id="GO:0009425">
    <property type="term" value="C:bacterial-type flagellum basal body"/>
    <property type="evidence" value="ECO:0007669"/>
    <property type="project" value="UniProtKB-SubCell"/>
</dbReference>
<feature type="domain" description="Flagellar basal body rod protein N-terminal" evidence="6">
    <location>
        <begin position="4"/>
        <end position="33"/>
    </location>
</feature>
<comment type="function">
    <text evidence="5">A flexible structure which links the flagellar filament to the drive apparatus in the basal body.</text>
</comment>
<evidence type="ECO:0000256" key="2">
    <source>
        <dbReference type="ARBA" id="ARBA00009677"/>
    </source>
</evidence>
<dbReference type="InterPro" id="IPR011491">
    <property type="entry name" value="FlgE_D2"/>
</dbReference>
<gene>
    <name evidence="10" type="primary">flgE</name>
</gene>
<dbReference type="Pfam" id="PF06429">
    <property type="entry name" value="Flg_bbr_C"/>
    <property type="match status" value="1"/>
</dbReference>
<dbReference type="InterPro" id="IPR053967">
    <property type="entry name" value="LlgE_F_G-like_D1"/>
</dbReference>
<name>A0A0A8JC67_9SPHN</name>
<dbReference type="GO" id="GO:0071978">
    <property type="term" value="P:bacterial-type flagellum-dependent swarming motility"/>
    <property type="evidence" value="ECO:0007669"/>
    <property type="project" value="TreeGrafter"/>
</dbReference>
<dbReference type="Pfam" id="PF07559">
    <property type="entry name" value="FlgE_D2"/>
    <property type="match status" value="1"/>
</dbReference>
<feature type="domain" description="Flagellar hook protein FlgE D2" evidence="8">
    <location>
        <begin position="157"/>
        <end position="276"/>
    </location>
</feature>
<dbReference type="GO" id="GO:0009424">
    <property type="term" value="C:bacterial-type flagellum hook"/>
    <property type="evidence" value="ECO:0007669"/>
    <property type="project" value="TreeGrafter"/>
</dbReference>
<evidence type="ECO:0000259" key="7">
    <source>
        <dbReference type="Pfam" id="PF06429"/>
    </source>
</evidence>
<dbReference type="SUPFAM" id="SSF117143">
    <property type="entry name" value="Flagellar hook protein flgE"/>
    <property type="match status" value="1"/>
</dbReference>
<keyword evidence="10" id="KW-0282">Flagellum</keyword>
<dbReference type="InterPro" id="IPR020013">
    <property type="entry name" value="Flagellar_FlgE/F/G"/>
</dbReference>
<dbReference type="InterPro" id="IPR037925">
    <property type="entry name" value="FlgE/F/G-like"/>
</dbReference>
<evidence type="ECO:0000256" key="3">
    <source>
        <dbReference type="ARBA" id="ARBA00019015"/>
    </source>
</evidence>
<protein>
    <recommendedName>
        <fullName evidence="3 5">Flagellar hook protein FlgE</fullName>
    </recommendedName>
</protein>
<dbReference type="EMBL" id="LC043068">
    <property type="protein sequence ID" value="BAQ08174.1"/>
    <property type="molecule type" value="Genomic_DNA"/>
</dbReference>
<comment type="subcellular location">
    <subcellularLocation>
        <location evidence="1 5">Bacterial flagellum basal body</location>
    </subcellularLocation>
</comment>
<dbReference type="GO" id="GO:0005829">
    <property type="term" value="C:cytosol"/>
    <property type="evidence" value="ECO:0007669"/>
    <property type="project" value="TreeGrafter"/>
</dbReference>
<dbReference type="Pfam" id="PF00460">
    <property type="entry name" value="Flg_bb_rod"/>
    <property type="match status" value="1"/>
</dbReference>
<organism evidence="10">
    <name type="scientific">Sphingomonas sp. A1</name>
    <dbReference type="NCBI Taxonomy" id="90322"/>
    <lineage>
        <taxon>Bacteria</taxon>
        <taxon>Pseudomonadati</taxon>
        <taxon>Pseudomonadota</taxon>
        <taxon>Alphaproteobacteria</taxon>
        <taxon>Sphingomonadales</taxon>
        <taxon>Sphingomonadaceae</taxon>
        <taxon>Sphingomonas</taxon>
    </lineage>
</organism>
<proteinExistence type="inferred from homology"/>
<evidence type="ECO:0000259" key="9">
    <source>
        <dbReference type="Pfam" id="PF22692"/>
    </source>
</evidence>
<evidence type="ECO:0000256" key="1">
    <source>
        <dbReference type="ARBA" id="ARBA00004117"/>
    </source>
</evidence>
<evidence type="ECO:0000259" key="8">
    <source>
        <dbReference type="Pfam" id="PF07559"/>
    </source>
</evidence>
<reference evidence="10" key="1">
    <citation type="submission" date="2015-04" db="EMBL/GenBank/DDBJ databases">
        <title>Formation of a single polar flagellum by lateral and polar bacterial flagellar gene sets.</title>
        <authorList>
            <person name="Maruyama Y."/>
            <person name="Kobayashi M."/>
            <person name="Murata K."/>
            <person name="Hashimoto W."/>
        </authorList>
    </citation>
    <scope>NUCLEOTIDE SEQUENCE</scope>
    <source>
        <strain evidence="10">A1</strain>
    </source>
</reference>
<keyword evidence="10" id="KW-0969">Cilium</keyword>
<keyword evidence="10" id="KW-0966">Cell projection</keyword>
<dbReference type="AlphaFoldDB" id="A0A0A8JC67"/>
<evidence type="ECO:0000313" key="10">
    <source>
        <dbReference type="EMBL" id="BAQ08174.1"/>
    </source>
</evidence>
<sequence length="395" mass="41175">MSFEVALSGINAINSQLDTISNNIANSGTYGFKYSRSNFAAMYAGTQATGAEVSSITQSIDIGGGVLTTGRSMDASIQGRGFFVTKSSSGESFYSRVGIFSTDKDGYVVDSFGRKVQGYAAVAGSTAQGAMGDMKVSTGQIPAQASAKLQYVANMSADWTVPTVATFDKNDPQSFNSSMVSVVYDSLGAQHSVTQYFVKTNTGEVTVHYTFDGTDLASTNTLTFDTAGQLTSPTAAVNVPLGTPAGATAMALDIDYSGTTQFAGEATNTTNAADGYASGTMIGVQITEDGSVMAQYSNGLKQRVGTLALATFPDEGALTQVSDTSWVASNASGTPLYFTPGSGMAGKLTPGSLEQSNVDMTEQLVDLMSAQRNYQANTKVISTQNEMMQTLMQAL</sequence>
<dbReference type="InterPro" id="IPR037058">
    <property type="entry name" value="Falgellar_hook_FlgE_sf"/>
</dbReference>
<evidence type="ECO:0000259" key="6">
    <source>
        <dbReference type="Pfam" id="PF00460"/>
    </source>
</evidence>
<feature type="domain" description="Flagellar basal-body/hook protein C-terminal" evidence="7">
    <location>
        <begin position="350"/>
        <end position="393"/>
    </location>
</feature>
<comment type="similarity">
    <text evidence="2 5">Belongs to the flagella basal body rod proteins family.</text>
</comment>
<dbReference type="Pfam" id="PF22692">
    <property type="entry name" value="LlgE_F_G_D1"/>
    <property type="match status" value="1"/>
</dbReference>
<dbReference type="NCBIfam" id="TIGR03506">
    <property type="entry name" value="FlgEFG_subfam"/>
    <property type="match status" value="1"/>
</dbReference>
<evidence type="ECO:0000256" key="5">
    <source>
        <dbReference type="RuleBase" id="RU362116"/>
    </source>
</evidence>
<keyword evidence="4 5" id="KW-0975">Bacterial flagellum</keyword>
<evidence type="ECO:0000256" key="4">
    <source>
        <dbReference type="ARBA" id="ARBA00023143"/>
    </source>
</evidence>